<accession>A0ABQ9WSV5</accession>
<keyword evidence="3" id="KW-1185">Reference proteome</keyword>
<dbReference type="EMBL" id="JARBJD010000399">
    <property type="protein sequence ID" value="KAK2942578.1"/>
    <property type="molecule type" value="Genomic_DNA"/>
</dbReference>
<name>A0ABQ9WSV5_9EUKA</name>
<feature type="region of interest" description="Disordered" evidence="1">
    <location>
        <begin position="69"/>
        <end position="101"/>
    </location>
</feature>
<organism evidence="2 3">
    <name type="scientific">Blattamonas nauphoetae</name>
    <dbReference type="NCBI Taxonomy" id="2049346"/>
    <lineage>
        <taxon>Eukaryota</taxon>
        <taxon>Metamonada</taxon>
        <taxon>Preaxostyla</taxon>
        <taxon>Oxymonadida</taxon>
        <taxon>Blattamonas</taxon>
    </lineage>
</organism>
<evidence type="ECO:0000256" key="1">
    <source>
        <dbReference type="SAM" id="MobiDB-lite"/>
    </source>
</evidence>
<gene>
    <name evidence="2" type="ORF">BLNAU_22515</name>
</gene>
<feature type="region of interest" description="Disordered" evidence="1">
    <location>
        <begin position="1"/>
        <end position="56"/>
    </location>
</feature>
<comment type="caution">
    <text evidence="2">The sequence shown here is derived from an EMBL/GenBank/DDBJ whole genome shotgun (WGS) entry which is preliminary data.</text>
</comment>
<reference evidence="2 3" key="1">
    <citation type="journal article" date="2022" name="bioRxiv">
        <title>Genomics of Preaxostyla Flagellates Illuminates Evolutionary Transitions and the Path Towards Mitochondrial Loss.</title>
        <authorList>
            <person name="Novak L.V.F."/>
            <person name="Treitli S.C."/>
            <person name="Pyrih J."/>
            <person name="Halakuc P."/>
            <person name="Pipaliya S.V."/>
            <person name="Vacek V."/>
            <person name="Brzon O."/>
            <person name="Soukal P."/>
            <person name="Eme L."/>
            <person name="Dacks J.B."/>
            <person name="Karnkowska A."/>
            <person name="Elias M."/>
            <person name="Hampl V."/>
        </authorList>
    </citation>
    <scope>NUCLEOTIDE SEQUENCE [LARGE SCALE GENOMIC DNA]</scope>
    <source>
        <strain evidence="2">NAU3</strain>
        <tissue evidence="2">Gut</tissue>
    </source>
</reference>
<sequence>MEKNKGSIGRTDARTHQTGMDVRERRKKSEKERKEAEEAKRWKCTTPLPHFSPPVSLAADDTQCRFSSLSPTTPQLMTRCSLPPRQIHPNRTRWKDEIAVG</sequence>
<protein>
    <submittedName>
        <fullName evidence="2">Uncharacterized protein</fullName>
    </submittedName>
</protein>
<feature type="compositionally biased region" description="Basic and acidic residues" evidence="1">
    <location>
        <begin position="1"/>
        <end position="41"/>
    </location>
</feature>
<feature type="compositionally biased region" description="Polar residues" evidence="1">
    <location>
        <begin position="69"/>
        <end position="78"/>
    </location>
</feature>
<evidence type="ECO:0000313" key="3">
    <source>
        <dbReference type="Proteomes" id="UP001281761"/>
    </source>
</evidence>
<dbReference type="Proteomes" id="UP001281761">
    <property type="component" value="Unassembled WGS sequence"/>
</dbReference>
<evidence type="ECO:0000313" key="2">
    <source>
        <dbReference type="EMBL" id="KAK2942578.1"/>
    </source>
</evidence>
<proteinExistence type="predicted"/>